<feature type="compositionally biased region" description="Basic and acidic residues" evidence="5">
    <location>
        <begin position="317"/>
        <end position="326"/>
    </location>
</feature>
<dbReference type="PROSITE" id="PS50280">
    <property type="entry name" value="SET"/>
    <property type="match status" value="1"/>
</dbReference>
<dbReference type="InterPro" id="IPR046341">
    <property type="entry name" value="SET_dom_sf"/>
</dbReference>
<dbReference type="SUPFAM" id="SSF82199">
    <property type="entry name" value="SET domain"/>
    <property type="match status" value="1"/>
</dbReference>
<dbReference type="SUPFAM" id="SSF57667">
    <property type="entry name" value="beta-beta-alpha zinc fingers"/>
    <property type="match status" value="4"/>
</dbReference>
<dbReference type="PANTHER" id="PTHR13165:SF0">
    <property type="entry name" value="SERRATE RNA EFFECTOR MOLECULE HOMOLOG"/>
    <property type="match status" value="1"/>
</dbReference>
<feature type="compositionally biased region" description="Basic and acidic residues" evidence="5">
    <location>
        <begin position="689"/>
        <end position="744"/>
    </location>
</feature>
<feature type="region of interest" description="Disordered" evidence="5">
    <location>
        <begin position="1"/>
        <end position="85"/>
    </location>
</feature>
<dbReference type="InterPro" id="IPR036236">
    <property type="entry name" value="Znf_C2H2_sf"/>
</dbReference>
<comment type="subcellular location">
    <subcellularLocation>
        <location evidence="1">Nucleus</location>
    </subcellularLocation>
</comment>
<evidence type="ECO:0000256" key="5">
    <source>
        <dbReference type="SAM" id="MobiDB-lite"/>
    </source>
</evidence>
<dbReference type="Pfam" id="PF04959">
    <property type="entry name" value="ARS2"/>
    <property type="match status" value="1"/>
</dbReference>
<feature type="compositionally biased region" description="Low complexity" evidence="5">
    <location>
        <begin position="372"/>
        <end position="425"/>
    </location>
</feature>
<evidence type="ECO:0000259" key="6">
    <source>
        <dbReference type="PROSITE" id="PS50157"/>
    </source>
</evidence>
<feature type="domain" description="C2H2-type" evidence="6">
    <location>
        <begin position="1550"/>
        <end position="1577"/>
    </location>
</feature>
<feature type="region of interest" description="Disordered" evidence="5">
    <location>
        <begin position="889"/>
        <end position="970"/>
    </location>
</feature>
<evidence type="ECO:0000259" key="7">
    <source>
        <dbReference type="PROSITE" id="PS50280"/>
    </source>
</evidence>
<sequence>MGDSDDEYDRRRARDKFRRERSDYTDRRRDRDDRSSRRDDWSDRRREPSWENRRRGDYREFDRGRRDSAGGRHHEMSPPMKRVRRDWDAEPSYHNAGDYSVPYGGVPAHHNTWQHPDVQQMQNAQQDARQQQRPDVDQQSQASQGNHAPAMMTFKQFLNAQDDNIGDEEAFNKYQEYKLEFRKTQMSDFFQQHKEEEWFRTKYHPKESAARQKELKKAMKRRLSVFLNLLKSGRADAISLDIDNSDAIVKLLDAVVIKLEGGSDSDLAVLECPPTPPPERRRSSSNPLMSPNGNDPAEPFEEKKDGTVDETAQTSQNDKDAKKDSVLETGPVSPSSVPLPSAPPPASAKATAKKEENGDVKMMSVANPTPEQQQLQQQAQQYYHQQQLYYQQQYGYGNYDPQQYPKQVTQEQQQEPQTSQSQKDQGAQKATKKEDEPKKKRKRRHREPYYYDAMDDESESESESDSEPEPAPPGEEMSPVESGKEKELLPPGVEAEAPSIDESLVPPGVDAPKPSEVETSEQLPTSSSNSEKQPSATTDESKPDSGEPAVGSTQPESISGSNGVSQGGKTTEVETAVNPQTSDDTAADSTQDPNTKETKQTFPAETSSIEQAESSSSSVAPPEKDSDLVGSTVNGNNTVTAKHQEAEMIPESSSEAQEKPETPVVSSMEAEPSSLASSAVEPSTQALSSEEKPEQVDSNKVEEAKEDSNKLSEKKEAVEETTPVKEVVKDNKENTTEEKEKDTAEEPMETDESKQLSTVGEPRALHKTFSLFMRSVPPGISKADIAAMCKRFAGFLRVALSDPSPDRKFFRRGWITFDRSVNIKEICWELNNLRVKDTELSPVVNRDLSRRVRGVSGAATAKQVIRDDIKLAAKLIRELDKRAGIYEKESKEETEAREKAEKEAAEKTEEGEECEAKPADDSDIPDLPNENPILASLSEDATEEEGGEEMELMGTASPTQGESGDKPEVDLSRDSGLLRVLDRLVLYLRVVHSLDYYNGLDYPYEDEMPNRCGIIHVRGATPEKCTLAEVQEWQKGLNQRLEPFWQEKESLMDEEVVKLGKKDPEITETERFVEANTQELAKDKWLCPLSGKKFRGPDFVRKHIFNKHMDKVEAVRMEAEFFNRYLSDPKRPQMPEAPASQRPPGNQMGQMYGQHQHSQGMMGWGPRPQMMMYGPRGPYTPPSYGGYGHEMYGRGHTFPPKPRRFGYGGGGRNKGGDRLERVQVKMLKVFESGQQRSEVRKNNVTKTTWEFTQQDLNFLLFGYFTSKDEYVGVDQDLQDGTSTDCFPSVRFVCGPAVPFKLEMPSKVPNELQLIGATLHSGTHYAVLCSQSSIAKGTRYGPYNGLVVQPSEVRNREDTAFMWEVFKEDGLSHYIDAQTEPDNWMKFVNCARHINEQNVALVQDGDQLYFECCRDIFRGEELLVWYGNSYSLSMGIPVGLNVDDIKEEVTPDPEFTGSSGEYKCERCGKVFAYKYYRDRHLKYTRCIDTGDRKFPCSICNRSFDKRDRLRIHVLHVHEKHRPHECTVCGKRFSQSSSLNKHMRVHSGERPYKCPHCVKAFTASSILRTHIRQHSGEKPFKCKHCERAFASHAAHDSHVRRTHTKEKPCVCEYCGKAFAQSYELKFHINMHTGAKPYTCEKCGRAFSSPSSRDRHRANFDCMTRKNRAPKVMRKNPLNGSQVLEAITA</sequence>
<name>A0ABN8LMK9_9CNID</name>
<dbReference type="PANTHER" id="PTHR13165">
    <property type="entry name" value="ARSENITE-RESISTANCE PROTEIN 2"/>
    <property type="match status" value="1"/>
</dbReference>
<keyword evidence="4" id="KW-0862">Zinc</keyword>
<gene>
    <name evidence="8" type="ORF">PEVE_00014560</name>
</gene>
<dbReference type="InterPro" id="IPR001214">
    <property type="entry name" value="SET_dom"/>
</dbReference>
<feature type="compositionally biased region" description="Polar residues" evidence="5">
    <location>
        <begin position="629"/>
        <end position="641"/>
    </location>
</feature>
<feature type="domain" description="C2H2-type" evidence="6">
    <location>
        <begin position="1522"/>
        <end position="1549"/>
    </location>
</feature>
<organism evidence="8 9">
    <name type="scientific">Porites evermanni</name>
    <dbReference type="NCBI Taxonomy" id="104178"/>
    <lineage>
        <taxon>Eukaryota</taxon>
        <taxon>Metazoa</taxon>
        <taxon>Cnidaria</taxon>
        <taxon>Anthozoa</taxon>
        <taxon>Hexacorallia</taxon>
        <taxon>Scleractinia</taxon>
        <taxon>Fungiina</taxon>
        <taxon>Poritidae</taxon>
        <taxon>Porites</taxon>
    </lineage>
</organism>
<comment type="caution">
    <text evidence="8">The sequence shown here is derived from an EMBL/GenBank/DDBJ whole genome shotgun (WGS) entry which is preliminary data.</text>
</comment>
<evidence type="ECO:0000256" key="1">
    <source>
        <dbReference type="ARBA" id="ARBA00004123"/>
    </source>
</evidence>
<feature type="compositionally biased region" description="Polar residues" evidence="5">
    <location>
        <begin position="674"/>
        <end position="688"/>
    </location>
</feature>
<evidence type="ECO:0000313" key="8">
    <source>
        <dbReference type="EMBL" id="CAH3015244.1"/>
    </source>
</evidence>
<dbReference type="InterPro" id="IPR021933">
    <property type="entry name" value="SERRATE/Ars2_N"/>
</dbReference>
<feature type="compositionally biased region" description="Low complexity" evidence="5">
    <location>
        <begin position="604"/>
        <end position="620"/>
    </location>
</feature>
<dbReference type="PROSITE" id="PS50157">
    <property type="entry name" value="ZINC_FINGER_C2H2_2"/>
    <property type="match status" value="7"/>
</dbReference>
<dbReference type="PROSITE" id="PS00028">
    <property type="entry name" value="ZINC_FINGER_C2H2_1"/>
    <property type="match status" value="5"/>
</dbReference>
<protein>
    <submittedName>
        <fullName evidence="8">Uncharacterized protein</fullName>
    </submittedName>
</protein>
<feature type="compositionally biased region" description="Polar residues" evidence="5">
    <location>
        <begin position="551"/>
        <end position="569"/>
    </location>
</feature>
<keyword evidence="4" id="KW-0863">Zinc-finger</keyword>
<accession>A0ABN8LMK9</accession>
<dbReference type="InterPro" id="IPR039727">
    <property type="entry name" value="SE/Ars2"/>
</dbReference>
<keyword evidence="9" id="KW-1185">Reference proteome</keyword>
<evidence type="ECO:0000313" key="9">
    <source>
        <dbReference type="Proteomes" id="UP001159427"/>
    </source>
</evidence>
<feature type="domain" description="SET" evidence="7">
    <location>
        <begin position="1326"/>
        <end position="1426"/>
    </location>
</feature>
<feature type="region of interest" description="Disordered" evidence="5">
    <location>
        <begin position="1128"/>
        <end position="1160"/>
    </location>
</feature>
<evidence type="ECO:0000256" key="4">
    <source>
        <dbReference type="PROSITE-ProRule" id="PRU00042"/>
    </source>
</evidence>
<dbReference type="Proteomes" id="UP001159427">
    <property type="component" value="Unassembled WGS sequence"/>
</dbReference>
<dbReference type="EMBL" id="CALNXI010000021">
    <property type="protein sequence ID" value="CAH3015244.1"/>
    <property type="molecule type" value="Genomic_DNA"/>
</dbReference>
<proteinExistence type="inferred from homology"/>
<dbReference type="Pfam" id="PF21549">
    <property type="entry name" value="PRDM2_PR"/>
    <property type="match status" value="1"/>
</dbReference>
<dbReference type="InterPro" id="IPR007042">
    <property type="entry name" value="SERRATE/Ars2_C"/>
</dbReference>
<dbReference type="SMART" id="SM00355">
    <property type="entry name" value="ZnF_C2H2"/>
    <property type="match status" value="8"/>
</dbReference>
<feature type="domain" description="C2H2-type" evidence="6">
    <location>
        <begin position="1607"/>
        <end position="1634"/>
    </location>
</feature>
<feature type="domain" description="C2H2-type" evidence="6">
    <location>
        <begin position="1493"/>
        <end position="1521"/>
    </location>
</feature>
<evidence type="ECO:0000256" key="3">
    <source>
        <dbReference type="ARBA" id="ARBA00023242"/>
    </source>
</evidence>
<feature type="region of interest" description="Disordered" evidence="5">
    <location>
        <begin position="266"/>
        <end position="760"/>
    </location>
</feature>
<dbReference type="InterPro" id="IPR013087">
    <property type="entry name" value="Znf_C2H2_type"/>
</dbReference>
<dbReference type="Gene3D" id="3.30.160.60">
    <property type="entry name" value="Classic Zinc Finger"/>
    <property type="match status" value="6"/>
</dbReference>
<keyword evidence="4" id="KW-0479">Metal-binding</keyword>
<comment type="similarity">
    <text evidence="2">Belongs to the ARS2 family.</text>
</comment>
<feature type="region of interest" description="Disordered" evidence="5">
    <location>
        <begin position="119"/>
        <end position="146"/>
    </location>
</feature>
<keyword evidence="3" id="KW-0539">Nucleus</keyword>
<feature type="domain" description="C2H2-type" evidence="6">
    <location>
        <begin position="1635"/>
        <end position="1667"/>
    </location>
</feature>
<dbReference type="Pfam" id="PF13913">
    <property type="entry name" value="zf-C2HC_2"/>
    <property type="match status" value="1"/>
</dbReference>
<reference evidence="8 9" key="1">
    <citation type="submission" date="2022-05" db="EMBL/GenBank/DDBJ databases">
        <authorList>
            <consortium name="Genoscope - CEA"/>
            <person name="William W."/>
        </authorList>
    </citation>
    <scope>NUCLEOTIDE SEQUENCE [LARGE SCALE GENOMIC DNA]</scope>
</reference>
<feature type="compositionally biased region" description="Basic and acidic residues" evidence="5">
    <location>
        <begin position="8"/>
        <end position="76"/>
    </location>
</feature>
<dbReference type="Pfam" id="PF00096">
    <property type="entry name" value="zf-C2H2"/>
    <property type="match status" value="2"/>
</dbReference>
<dbReference type="Gene3D" id="2.170.270.10">
    <property type="entry name" value="SET domain"/>
    <property type="match status" value="1"/>
</dbReference>
<feature type="compositionally biased region" description="Polar residues" evidence="5">
    <location>
        <begin position="520"/>
        <end position="538"/>
    </location>
</feature>
<feature type="domain" description="C2H2-type" evidence="6">
    <location>
        <begin position="1461"/>
        <end position="1492"/>
    </location>
</feature>
<feature type="domain" description="C2H2-type" evidence="6">
    <location>
        <begin position="1578"/>
        <end position="1606"/>
    </location>
</feature>
<feature type="compositionally biased region" description="Acidic residues" evidence="5">
    <location>
        <begin position="940"/>
        <end position="951"/>
    </location>
</feature>
<feature type="compositionally biased region" description="Acidic residues" evidence="5">
    <location>
        <begin position="453"/>
        <end position="468"/>
    </location>
</feature>
<feature type="compositionally biased region" description="Low complexity" evidence="5">
    <location>
        <begin position="579"/>
        <end position="593"/>
    </location>
</feature>
<feature type="compositionally biased region" description="Low complexity" evidence="5">
    <location>
        <begin position="119"/>
        <end position="129"/>
    </location>
</feature>
<feature type="compositionally biased region" description="Polar residues" evidence="5">
    <location>
        <begin position="1143"/>
        <end position="1159"/>
    </location>
</feature>
<evidence type="ECO:0000256" key="2">
    <source>
        <dbReference type="ARBA" id="ARBA00005407"/>
    </source>
</evidence>
<dbReference type="Pfam" id="PF12066">
    <property type="entry name" value="SERRATE_Ars2_N"/>
    <property type="match status" value="1"/>
</dbReference>
<feature type="compositionally biased region" description="Basic and acidic residues" evidence="5">
    <location>
        <begin position="889"/>
        <end position="920"/>
    </location>
</feature>